<keyword evidence="3" id="KW-0560">Oxidoreductase</keyword>
<dbReference type="PANTHER" id="PTHR31212">
    <property type="entry name" value="ALPHA-KETOGLUTARATE-DEPENDENT DIOXYGENASE ALKB HOMOLOG 3"/>
    <property type="match status" value="1"/>
</dbReference>
<gene>
    <name evidence="3" type="ORF">WCD58_02690</name>
</gene>
<evidence type="ECO:0000259" key="2">
    <source>
        <dbReference type="PROSITE" id="PS51471"/>
    </source>
</evidence>
<feature type="domain" description="Fe2OG dioxygenase" evidence="2">
    <location>
        <begin position="105"/>
        <end position="214"/>
    </location>
</feature>
<evidence type="ECO:0000256" key="1">
    <source>
        <dbReference type="SAM" id="MobiDB-lite"/>
    </source>
</evidence>
<protein>
    <submittedName>
        <fullName evidence="3">Alpha-ketoglutarate-dependent dioxygenase AlkB</fullName>
    </submittedName>
</protein>
<feature type="region of interest" description="Disordered" evidence="1">
    <location>
        <begin position="196"/>
        <end position="219"/>
    </location>
</feature>
<dbReference type="Gene3D" id="2.60.120.590">
    <property type="entry name" value="Alpha-ketoglutarate-dependent dioxygenase AlkB-like"/>
    <property type="match status" value="1"/>
</dbReference>
<evidence type="ECO:0000313" key="3">
    <source>
        <dbReference type="EMBL" id="MEJ2860046.1"/>
    </source>
</evidence>
<name>A0ABU8LZ24_9PSEU</name>
<comment type="caution">
    <text evidence="3">The sequence shown here is derived from an EMBL/GenBank/DDBJ whole genome shotgun (WGS) entry which is preliminary data.</text>
</comment>
<dbReference type="Proteomes" id="UP001369736">
    <property type="component" value="Unassembled WGS sequence"/>
</dbReference>
<dbReference type="GO" id="GO:0051213">
    <property type="term" value="F:dioxygenase activity"/>
    <property type="evidence" value="ECO:0007669"/>
    <property type="project" value="UniProtKB-KW"/>
</dbReference>
<dbReference type="InterPro" id="IPR005123">
    <property type="entry name" value="Oxoglu/Fe-dep_dioxygenase_dom"/>
</dbReference>
<keyword evidence="4" id="KW-1185">Reference proteome</keyword>
<dbReference type="PANTHER" id="PTHR31212:SF4">
    <property type="entry name" value="ALPHA-KETOGLUTARATE-DEPENDENT DIOXYGENASE ALKB HOMOLOG 3"/>
    <property type="match status" value="1"/>
</dbReference>
<dbReference type="RefSeq" id="WP_337699206.1">
    <property type="nucleotide sequence ID" value="NZ_JBBEGM010000001.1"/>
</dbReference>
<proteinExistence type="predicted"/>
<sequence length="219" mass="23855">MTTAWTPSLFGGSETAEDPGVDPGVVPRRIVLDDRSWVDLAPAWITGADAWFDAIVAHAPWNQRRRRMYDQDVMEPRLTCGWGIDEAPEPMGAVAEALTARYGVRFDGVGCNYYRHGDDSVAWHGDRVRFTHAAPIVAIVSLGAPRRFGLRPLAAGDEGGAGARPRGKRASTRLTVAGGDLLVMGGRCQHDWQHTVPKWPGAGPRVSVTFRHDDPGPRP</sequence>
<dbReference type="EMBL" id="JBBEGM010000001">
    <property type="protein sequence ID" value="MEJ2860046.1"/>
    <property type="molecule type" value="Genomic_DNA"/>
</dbReference>
<feature type="region of interest" description="Disordered" evidence="1">
    <location>
        <begin position="1"/>
        <end position="23"/>
    </location>
</feature>
<accession>A0ABU8LZ24</accession>
<feature type="compositionally biased region" description="Basic and acidic residues" evidence="1">
    <location>
        <begin position="210"/>
        <end position="219"/>
    </location>
</feature>
<dbReference type="InterPro" id="IPR037151">
    <property type="entry name" value="AlkB-like_sf"/>
</dbReference>
<evidence type="ECO:0000313" key="4">
    <source>
        <dbReference type="Proteomes" id="UP001369736"/>
    </source>
</evidence>
<organism evidence="3 4">
    <name type="scientific">Actinomycetospora flava</name>
    <dbReference type="NCBI Taxonomy" id="3129232"/>
    <lineage>
        <taxon>Bacteria</taxon>
        <taxon>Bacillati</taxon>
        <taxon>Actinomycetota</taxon>
        <taxon>Actinomycetes</taxon>
        <taxon>Pseudonocardiales</taxon>
        <taxon>Pseudonocardiaceae</taxon>
        <taxon>Actinomycetospora</taxon>
    </lineage>
</organism>
<keyword evidence="3" id="KW-0223">Dioxygenase</keyword>
<dbReference type="InterPro" id="IPR027450">
    <property type="entry name" value="AlkB-like"/>
</dbReference>
<dbReference type="SUPFAM" id="SSF51197">
    <property type="entry name" value="Clavaminate synthase-like"/>
    <property type="match status" value="1"/>
</dbReference>
<dbReference type="Pfam" id="PF13532">
    <property type="entry name" value="2OG-FeII_Oxy_2"/>
    <property type="match status" value="1"/>
</dbReference>
<dbReference type="PROSITE" id="PS51471">
    <property type="entry name" value="FE2OG_OXY"/>
    <property type="match status" value="1"/>
</dbReference>
<reference evidence="3 4" key="1">
    <citation type="submission" date="2024-03" db="EMBL/GenBank/DDBJ databases">
        <title>Actinomycetospora sp. OC33-EN07, a novel actinomycete isolated from wild orchid (Aerides multiflora).</title>
        <authorList>
            <person name="Suriyachadkun C."/>
        </authorList>
    </citation>
    <scope>NUCLEOTIDE SEQUENCE [LARGE SCALE GENOMIC DNA]</scope>
    <source>
        <strain evidence="3 4">OC33-EN07</strain>
    </source>
</reference>
<dbReference type="InterPro" id="IPR032854">
    <property type="entry name" value="ALKBH3"/>
</dbReference>